<dbReference type="Pfam" id="PF00227">
    <property type="entry name" value="Proteasome"/>
    <property type="match status" value="1"/>
</dbReference>
<evidence type="ECO:0000313" key="12">
    <source>
        <dbReference type="Proteomes" id="UP000694414"/>
    </source>
</evidence>
<evidence type="ECO:0000256" key="1">
    <source>
        <dbReference type="ARBA" id="ARBA00001198"/>
    </source>
</evidence>
<evidence type="ECO:0000256" key="3">
    <source>
        <dbReference type="ARBA" id="ARBA00012039"/>
    </source>
</evidence>
<dbReference type="Proteomes" id="UP000694414">
    <property type="component" value="Unplaced"/>
</dbReference>
<evidence type="ECO:0000256" key="9">
    <source>
        <dbReference type="ARBA" id="ARBA00023145"/>
    </source>
</evidence>
<comment type="catalytic activity">
    <reaction evidence="1">
        <text>Cleavage of peptide bonds with very broad specificity.</text>
        <dbReference type="EC" id="3.4.25.1"/>
    </reaction>
</comment>
<dbReference type="EC" id="3.4.25.1" evidence="3"/>
<accession>A0A8C8Z1I9</accession>
<evidence type="ECO:0000256" key="7">
    <source>
        <dbReference type="ARBA" id="ARBA00022801"/>
    </source>
</evidence>
<dbReference type="GO" id="GO:0005737">
    <property type="term" value="C:cytoplasm"/>
    <property type="evidence" value="ECO:0007669"/>
    <property type="project" value="TreeGrafter"/>
</dbReference>
<dbReference type="InterPro" id="IPR000243">
    <property type="entry name" value="Pept_T1A_subB"/>
</dbReference>
<dbReference type="AlphaFoldDB" id="A0A8C8Z1I9"/>
<evidence type="ECO:0000256" key="6">
    <source>
        <dbReference type="ARBA" id="ARBA00022698"/>
    </source>
</evidence>
<keyword evidence="9" id="KW-0865">Zymogen</keyword>
<dbReference type="Gene3D" id="3.60.20.10">
    <property type="entry name" value="Glutamine Phosphoribosylpyrophosphate, subunit 1, domain 1"/>
    <property type="match status" value="1"/>
</dbReference>
<sequence length="265" mass="28906">PIFGAWYWGRGRGIADGPVTTTGSYITNRVTDKLTPVHDRIFCCCSGSAADTQAVADAVTYQFGFHSIELNEPPLVHTAASLVKEMCYPYREDLMAGIIVDGWDQREGGQLYSVAMAGMMVRQAFAIGGSSSSYVCGYVDATYREGMTKEECLQFTANALALAMEQDGSNGGVIRLAAIAESGVEWQVLLGDQISKVTIATISPPLNPGIVECSKRYPIPTQDLIVCQKENKRGGGFYNTIRETLRDGQRMQKGNKKNSHFSITY</sequence>
<evidence type="ECO:0000256" key="4">
    <source>
        <dbReference type="ARBA" id="ARBA00022490"/>
    </source>
</evidence>
<evidence type="ECO:0000256" key="10">
    <source>
        <dbReference type="ARBA" id="ARBA00023242"/>
    </source>
</evidence>
<dbReference type="GeneTree" id="ENSGT00940000155114"/>
<keyword evidence="8" id="KW-0647">Proteasome</keyword>
<dbReference type="InterPro" id="IPR029055">
    <property type="entry name" value="Ntn_hydrolases_N"/>
</dbReference>
<proteinExistence type="predicted"/>
<dbReference type="PANTHER" id="PTHR32194:SF14">
    <property type="entry name" value="PROTEASOME SUBUNIT BETA"/>
    <property type="match status" value="1"/>
</dbReference>
<organism evidence="11 12">
    <name type="scientific">Prolemur simus</name>
    <name type="common">Greater bamboo lemur</name>
    <name type="synonym">Hapalemur simus</name>
    <dbReference type="NCBI Taxonomy" id="1328070"/>
    <lineage>
        <taxon>Eukaryota</taxon>
        <taxon>Metazoa</taxon>
        <taxon>Chordata</taxon>
        <taxon>Craniata</taxon>
        <taxon>Vertebrata</taxon>
        <taxon>Euteleostomi</taxon>
        <taxon>Mammalia</taxon>
        <taxon>Eutheria</taxon>
        <taxon>Euarchontoglires</taxon>
        <taxon>Primates</taxon>
        <taxon>Strepsirrhini</taxon>
        <taxon>Lemuriformes</taxon>
        <taxon>Lemuridae</taxon>
        <taxon>Prolemur</taxon>
    </lineage>
</organism>
<keyword evidence="12" id="KW-1185">Reference proteome</keyword>
<dbReference type="GO" id="GO:0004298">
    <property type="term" value="F:threonine-type endopeptidase activity"/>
    <property type="evidence" value="ECO:0007669"/>
    <property type="project" value="UniProtKB-KW"/>
</dbReference>
<evidence type="ECO:0000313" key="11">
    <source>
        <dbReference type="Ensembl" id="ENSPSMP00000009694.1"/>
    </source>
</evidence>
<dbReference type="PRINTS" id="PR00141">
    <property type="entry name" value="PROTEASOME"/>
</dbReference>
<keyword evidence="5" id="KW-0645">Protease</keyword>
<keyword evidence="6" id="KW-0888">Threonine protease</keyword>
<dbReference type="InterPro" id="IPR023333">
    <property type="entry name" value="Proteasome_suB-type"/>
</dbReference>
<reference evidence="11" key="1">
    <citation type="submission" date="2025-08" db="UniProtKB">
        <authorList>
            <consortium name="Ensembl"/>
        </authorList>
    </citation>
    <scope>IDENTIFICATION</scope>
</reference>
<protein>
    <recommendedName>
        <fullName evidence="3">proteasome endopeptidase complex</fullName>
        <ecNumber evidence="3">3.4.25.1</ecNumber>
    </recommendedName>
</protein>
<dbReference type="GO" id="GO:0005839">
    <property type="term" value="C:proteasome core complex"/>
    <property type="evidence" value="ECO:0007669"/>
    <property type="project" value="InterPro"/>
</dbReference>
<keyword evidence="4" id="KW-0963">Cytoplasm</keyword>
<evidence type="ECO:0000256" key="8">
    <source>
        <dbReference type="ARBA" id="ARBA00022942"/>
    </source>
</evidence>
<keyword evidence="7" id="KW-0378">Hydrolase</keyword>
<dbReference type="PANTHER" id="PTHR32194">
    <property type="entry name" value="METALLOPROTEASE TLDD"/>
    <property type="match status" value="1"/>
</dbReference>
<comment type="subcellular location">
    <subcellularLocation>
        <location evidence="2">Nucleus</location>
    </subcellularLocation>
</comment>
<dbReference type="FunFam" id="3.60.20.10:FF:000010">
    <property type="entry name" value="Proteasome subunit beta type-1"/>
    <property type="match status" value="1"/>
</dbReference>
<dbReference type="GO" id="GO:0051603">
    <property type="term" value="P:proteolysis involved in protein catabolic process"/>
    <property type="evidence" value="ECO:0007669"/>
    <property type="project" value="InterPro"/>
</dbReference>
<dbReference type="SUPFAM" id="SSF56235">
    <property type="entry name" value="N-terminal nucleophile aminohydrolases (Ntn hydrolases)"/>
    <property type="match status" value="1"/>
</dbReference>
<dbReference type="InterPro" id="IPR001353">
    <property type="entry name" value="Proteasome_sua/b"/>
</dbReference>
<evidence type="ECO:0000256" key="2">
    <source>
        <dbReference type="ARBA" id="ARBA00004123"/>
    </source>
</evidence>
<dbReference type="GO" id="GO:0005634">
    <property type="term" value="C:nucleus"/>
    <property type="evidence" value="ECO:0007669"/>
    <property type="project" value="UniProtKB-SubCell"/>
</dbReference>
<dbReference type="CDD" id="cd03762">
    <property type="entry name" value="proteasome_beta_type_6"/>
    <property type="match status" value="1"/>
</dbReference>
<name>A0A8C8Z1I9_PROSS</name>
<dbReference type="Ensembl" id="ENSPSMT00000011359.1">
    <property type="protein sequence ID" value="ENSPSMP00000009694.1"/>
    <property type="gene ID" value="ENSPSMG00000007083.1"/>
</dbReference>
<reference evidence="11" key="2">
    <citation type="submission" date="2025-09" db="UniProtKB">
        <authorList>
            <consortium name="Ensembl"/>
        </authorList>
    </citation>
    <scope>IDENTIFICATION</scope>
</reference>
<evidence type="ECO:0000256" key="5">
    <source>
        <dbReference type="ARBA" id="ARBA00022670"/>
    </source>
</evidence>
<keyword evidence="10" id="KW-0539">Nucleus</keyword>